<dbReference type="EMBL" id="JAUSVF010000007">
    <property type="protein sequence ID" value="MDQ0324048.1"/>
    <property type="molecule type" value="Genomic_DNA"/>
</dbReference>
<feature type="compositionally biased region" description="Basic and acidic residues" evidence="1">
    <location>
        <begin position="1"/>
        <end position="10"/>
    </location>
</feature>
<feature type="compositionally biased region" description="Basic and acidic residues" evidence="1">
    <location>
        <begin position="173"/>
        <end position="194"/>
    </location>
</feature>
<organism evidence="2 3">
    <name type="scientific">Pararhizobium capsulatum DSM 1112</name>
    <dbReference type="NCBI Taxonomy" id="1121113"/>
    <lineage>
        <taxon>Bacteria</taxon>
        <taxon>Pseudomonadati</taxon>
        <taxon>Pseudomonadota</taxon>
        <taxon>Alphaproteobacteria</taxon>
        <taxon>Hyphomicrobiales</taxon>
        <taxon>Rhizobiaceae</taxon>
        <taxon>Rhizobium/Agrobacterium group</taxon>
        <taxon>Pararhizobium</taxon>
    </lineage>
</organism>
<keyword evidence="3" id="KW-1185">Reference proteome</keyword>
<reference evidence="2 3" key="1">
    <citation type="submission" date="2023-07" db="EMBL/GenBank/DDBJ databases">
        <title>Genomic Encyclopedia of Type Strains, Phase IV (KMG-IV): sequencing the most valuable type-strain genomes for metagenomic binning, comparative biology and taxonomic classification.</title>
        <authorList>
            <person name="Goeker M."/>
        </authorList>
    </citation>
    <scope>NUCLEOTIDE SEQUENCE [LARGE SCALE GENOMIC DNA]</scope>
    <source>
        <strain evidence="2 3">DSM 1112</strain>
    </source>
</reference>
<sequence length="194" mass="21283">MALDCVERNRSFSHHRGRAANSASRRPKPEAPALTSSSHIGLGGVRRTSPPFTSSLQFMKHTVAKRDKYHVRAPLFLARQFGGFLFASVPESGKPAFPSHTAVPKVSFWFPSPGSRLPSPTLQPSVGWHFASHGGVFPVGRSWQRSNPPPIVVGYGPGRSSSLATWPDGFVDADDRPAQGRNDPRRDWRTFGRS</sequence>
<evidence type="ECO:0000313" key="2">
    <source>
        <dbReference type="EMBL" id="MDQ0324048.1"/>
    </source>
</evidence>
<gene>
    <name evidence="2" type="ORF">QO002_006255</name>
</gene>
<accession>A0ABU0C0J4</accession>
<protein>
    <submittedName>
        <fullName evidence="2">Uncharacterized protein</fullName>
    </submittedName>
</protein>
<name>A0ABU0C0J4_9HYPH</name>
<comment type="caution">
    <text evidence="2">The sequence shown here is derived from an EMBL/GenBank/DDBJ whole genome shotgun (WGS) entry which is preliminary data.</text>
</comment>
<feature type="region of interest" description="Disordered" evidence="1">
    <location>
        <begin position="166"/>
        <end position="194"/>
    </location>
</feature>
<proteinExistence type="predicted"/>
<evidence type="ECO:0000313" key="3">
    <source>
        <dbReference type="Proteomes" id="UP001230207"/>
    </source>
</evidence>
<evidence type="ECO:0000256" key="1">
    <source>
        <dbReference type="SAM" id="MobiDB-lite"/>
    </source>
</evidence>
<feature type="region of interest" description="Disordered" evidence="1">
    <location>
        <begin position="1"/>
        <end position="46"/>
    </location>
</feature>
<dbReference type="Proteomes" id="UP001230207">
    <property type="component" value="Unassembled WGS sequence"/>
</dbReference>